<reference evidence="2" key="1">
    <citation type="journal article" date="2020" name="G3 (Bethesda)">
        <title>High-Quality Assemblies for Three Invasive Social Wasps from the &lt;i&gt;Vespula&lt;/i&gt; Genus.</title>
        <authorList>
            <person name="Harrop T.W.R."/>
            <person name="Guhlin J."/>
            <person name="McLaughlin G.M."/>
            <person name="Permina E."/>
            <person name="Stockwell P."/>
            <person name="Gilligan J."/>
            <person name="Le Lec M.F."/>
            <person name="Gruber M.A.M."/>
            <person name="Quinn O."/>
            <person name="Lovegrove M."/>
            <person name="Duncan E.J."/>
            <person name="Remnant E.J."/>
            <person name="Van Eeckhoven J."/>
            <person name="Graham B."/>
            <person name="Knapp R.A."/>
            <person name="Langford K.W."/>
            <person name="Kronenberg Z."/>
            <person name="Press M.O."/>
            <person name="Eacker S.M."/>
            <person name="Wilson-Rankin E.E."/>
            <person name="Purcell J."/>
            <person name="Lester P.J."/>
            <person name="Dearden P.K."/>
        </authorList>
    </citation>
    <scope>NUCLEOTIDE SEQUENCE</scope>
    <source>
        <strain evidence="2">Linc-1</strain>
    </source>
</reference>
<comment type="caution">
    <text evidence="2">The sequence shown here is derived from an EMBL/GenBank/DDBJ whole genome shotgun (WGS) entry which is preliminary data.</text>
</comment>
<gene>
    <name evidence="2" type="ORF">HZH68_001492</name>
</gene>
<sequence length="68" mass="7907">MFEERAIYESKNTEDEEEEKNGDFIVGEEMLGLIDTFYPALALNLDAILSRVKILVKWKKNGQEKNNQ</sequence>
<organism evidence="2 3">
    <name type="scientific">Vespula germanica</name>
    <name type="common">German yellow jacket</name>
    <name type="synonym">Paravespula germanica</name>
    <dbReference type="NCBI Taxonomy" id="30212"/>
    <lineage>
        <taxon>Eukaryota</taxon>
        <taxon>Metazoa</taxon>
        <taxon>Ecdysozoa</taxon>
        <taxon>Arthropoda</taxon>
        <taxon>Hexapoda</taxon>
        <taxon>Insecta</taxon>
        <taxon>Pterygota</taxon>
        <taxon>Neoptera</taxon>
        <taxon>Endopterygota</taxon>
        <taxon>Hymenoptera</taxon>
        <taxon>Apocrita</taxon>
        <taxon>Aculeata</taxon>
        <taxon>Vespoidea</taxon>
        <taxon>Vespidae</taxon>
        <taxon>Vespinae</taxon>
        <taxon>Vespula</taxon>
    </lineage>
</organism>
<feature type="compositionally biased region" description="Basic and acidic residues" evidence="1">
    <location>
        <begin position="1"/>
        <end position="13"/>
    </location>
</feature>
<proteinExistence type="predicted"/>
<dbReference type="EMBL" id="JACSDZ010000001">
    <property type="protein sequence ID" value="KAF7418839.1"/>
    <property type="molecule type" value="Genomic_DNA"/>
</dbReference>
<dbReference type="Proteomes" id="UP000617340">
    <property type="component" value="Unassembled WGS sequence"/>
</dbReference>
<protein>
    <submittedName>
        <fullName evidence="2">Uncharacterized protein</fullName>
    </submittedName>
</protein>
<evidence type="ECO:0000313" key="2">
    <source>
        <dbReference type="EMBL" id="KAF7418839.1"/>
    </source>
</evidence>
<name>A0A834NW59_VESGE</name>
<accession>A0A834NW59</accession>
<keyword evidence="3" id="KW-1185">Reference proteome</keyword>
<evidence type="ECO:0000313" key="3">
    <source>
        <dbReference type="Proteomes" id="UP000617340"/>
    </source>
</evidence>
<dbReference type="AlphaFoldDB" id="A0A834NW59"/>
<feature type="region of interest" description="Disordered" evidence="1">
    <location>
        <begin position="1"/>
        <end position="21"/>
    </location>
</feature>
<evidence type="ECO:0000256" key="1">
    <source>
        <dbReference type="SAM" id="MobiDB-lite"/>
    </source>
</evidence>